<reference evidence="3" key="1">
    <citation type="journal article" date="2013" name="Genome Biol.">
        <title>Draft genome of the mountain pine beetle, Dendroctonus ponderosae Hopkins, a major forest pest.</title>
        <authorList>
            <person name="Keeling C.I."/>
            <person name="Yuen M.M."/>
            <person name="Liao N.Y."/>
            <person name="Docking T.R."/>
            <person name="Chan S.K."/>
            <person name="Taylor G.A."/>
            <person name="Palmquist D.L."/>
            <person name="Jackman S.D."/>
            <person name="Nguyen A."/>
            <person name="Li M."/>
            <person name="Henderson H."/>
            <person name="Janes J.K."/>
            <person name="Zhao Y."/>
            <person name="Pandoh P."/>
            <person name="Moore R."/>
            <person name="Sperling F.A."/>
            <person name="Huber D.P."/>
            <person name="Birol I."/>
            <person name="Jones S.J."/>
            <person name="Bohlmann J."/>
        </authorList>
    </citation>
    <scope>NUCLEOTIDE SEQUENCE</scope>
</reference>
<keyword evidence="3" id="KW-1185">Reference proteome</keyword>
<dbReference type="KEGG" id="dpa:125504866"/>
<accession>A0AAR5QKC7</accession>
<organism evidence="2 3">
    <name type="scientific">Dendroctonus ponderosae</name>
    <name type="common">Mountain pine beetle</name>
    <dbReference type="NCBI Taxonomy" id="77166"/>
    <lineage>
        <taxon>Eukaryota</taxon>
        <taxon>Metazoa</taxon>
        <taxon>Ecdysozoa</taxon>
        <taxon>Arthropoda</taxon>
        <taxon>Hexapoda</taxon>
        <taxon>Insecta</taxon>
        <taxon>Pterygota</taxon>
        <taxon>Neoptera</taxon>
        <taxon>Endopterygota</taxon>
        <taxon>Coleoptera</taxon>
        <taxon>Polyphaga</taxon>
        <taxon>Cucujiformia</taxon>
        <taxon>Curculionidae</taxon>
        <taxon>Scolytinae</taxon>
        <taxon>Dendroctonus</taxon>
    </lineage>
</organism>
<evidence type="ECO:0000313" key="2">
    <source>
        <dbReference type="EnsemblMetazoa" id="XP_019773597.1"/>
    </source>
</evidence>
<reference evidence="2" key="2">
    <citation type="submission" date="2024-08" db="UniProtKB">
        <authorList>
            <consortium name="EnsemblMetazoa"/>
        </authorList>
    </citation>
    <scope>IDENTIFICATION</scope>
</reference>
<dbReference type="EnsemblMetazoa" id="XM_019918038.1">
    <property type="protein sequence ID" value="XP_019773597.1"/>
    <property type="gene ID" value="LOC109546881"/>
</dbReference>
<evidence type="ECO:0000256" key="1">
    <source>
        <dbReference type="SAM" id="SignalP"/>
    </source>
</evidence>
<name>A0AAR5QKC7_DENPD</name>
<proteinExistence type="predicted"/>
<dbReference type="AlphaFoldDB" id="A0AAR5QKC7"/>
<dbReference type="RefSeq" id="XP_048523439.1">
    <property type="nucleotide sequence ID" value="XM_048667482.1"/>
</dbReference>
<dbReference type="RefSeq" id="XP_048523440.1">
    <property type="nucleotide sequence ID" value="XM_048667483.1"/>
</dbReference>
<dbReference type="GeneID" id="125504866"/>
<keyword evidence="1" id="KW-0732">Signal</keyword>
<feature type="signal peptide" evidence="1">
    <location>
        <begin position="1"/>
        <end position="21"/>
    </location>
</feature>
<protein>
    <submittedName>
        <fullName evidence="2">Uncharacterized protein</fullName>
    </submittedName>
</protein>
<dbReference type="KEGG" id="dpa:109546881"/>
<dbReference type="GeneID" id="109546881"/>
<dbReference type="Proteomes" id="UP000019118">
    <property type="component" value="Unassembled WGS sequence"/>
</dbReference>
<sequence>MVGALIFICFVFLAKFQSTAATPIKIVQTAGGEVYQIRPLGPRVLKLTRRDVLVDSPEAEETTENGLQVTRWPGNDETVYQNKKELLVPASSEADTMAVLLRRNRRAYEDRQFYHRRHDFDDDFDYAGYDRRNALVGYMNDHDDFPTVVW</sequence>
<evidence type="ECO:0000313" key="3">
    <source>
        <dbReference type="Proteomes" id="UP000019118"/>
    </source>
</evidence>
<feature type="chain" id="PRO_5043860131" evidence="1">
    <location>
        <begin position="22"/>
        <end position="150"/>
    </location>
</feature>